<dbReference type="EMBL" id="KL142367">
    <property type="protein sequence ID" value="KDR84877.1"/>
    <property type="molecule type" value="Genomic_DNA"/>
</dbReference>
<proteinExistence type="predicted"/>
<evidence type="ECO:0000313" key="2">
    <source>
        <dbReference type="Proteomes" id="UP000027222"/>
    </source>
</evidence>
<accession>A0A067TRD3</accession>
<organism evidence="1 2">
    <name type="scientific">Galerina marginata (strain CBS 339.88)</name>
    <dbReference type="NCBI Taxonomy" id="685588"/>
    <lineage>
        <taxon>Eukaryota</taxon>
        <taxon>Fungi</taxon>
        <taxon>Dikarya</taxon>
        <taxon>Basidiomycota</taxon>
        <taxon>Agaricomycotina</taxon>
        <taxon>Agaricomycetes</taxon>
        <taxon>Agaricomycetidae</taxon>
        <taxon>Agaricales</taxon>
        <taxon>Agaricineae</taxon>
        <taxon>Strophariaceae</taxon>
        <taxon>Galerina</taxon>
    </lineage>
</organism>
<keyword evidence="2" id="KW-1185">Reference proteome</keyword>
<dbReference type="Proteomes" id="UP000027222">
    <property type="component" value="Unassembled WGS sequence"/>
</dbReference>
<name>A0A067TRD3_GALM3</name>
<evidence type="ECO:0000313" key="1">
    <source>
        <dbReference type="EMBL" id="KDR84877.1"/>
    </source>
</evidence>
<gene>
    <name evidence="1" type="ORF">GALMADRAFT_297792</name>
</gene>
<reference evidence="2" key="1">
    <citation type="journal article" date="2014" name="Proc. Natl. Acad. Sci. U.S.A.">
        <title>Extensive sampling of basidiomycete genomes demonstrates inadequacy of the white-rot/brown-rot paradigm for wood decay fungi.</title>
        <authorList>
            <person name="Riley R."/>
            <person name="Salamov A.A."/>
            <person name="Brown D.W."/>
            <person name="Nagy L.G."/>
            <person name="Floudas D."/>
            <person name="Held B.W."/>
            <person name="Levasseur A."/>
            <person name="Lombard V."/>
            <person name="Morin E."/>
            <person name="Otillar R."/>
            <person name="Lindquist E.A."/>
            <person name="Sun H."/>
            <person name="LaButti K.M."/>
            <person name="Schmutz J."/>
            <person name="Jabbour D."/>
            <person name="Luo H."/>
            <person name="Baker S.E."/>
            <person name="Pisabarro A.G."/>
            <person name="Walton J.D."/>
            <person name="Blanchette R.A."/>
            <person name="Henrissat B."/>
            <person name="Martin F."/>
            <person name="Cullen D."/>
            <person name="Hibbett D.S."/>
            <person name="Grigoriev I.V."/>
        </authorList>
    </citation>
    <scope>NUCLEOTIDE SEQUENCE [LARGE SCALE GENOMIC DNA]</scope>
    <source>
        <strain evidence="2">CBS 339.88</strain>
    </source>
</reference>
<sequence length="91" mass="10322">MYAPMSDYHSSKQPLLPDIFDQPLRCCTSYLCSLAICRGSRKSCRYNAGGTRARSCHSRDADTTTNCRSLRPVRELAKSSELGYSRRARLR</sequence>
<dbReference type="HOGENOM" id="CLU_2427158_0_0_1"/>
<dbReference type="AlphaFoldDB" id="A0A067TRD3"/>
<protein>
    <submittedName>
        <fullName evidence="1">Uncharacterized protein</fullName>
    </submittedName>
</protein>